<dbReference type="InterPro" id="IPR015422">
    <property type="entry name" value="PyrdxlP-dep_Trfase_small"/>
</dbReference>
<reference evidence="5" key="1">
    <citation type="journal article" date="2019" name="Int. J. Syst. Evol. Microbiol.">
        <title>The Global Catalogue of Microorganisms (GCM) 10K type strain sequencing project: providing services to taxonomists for standard genome sequencing and annotation.</title>
        <authorList>
            <consortium name="The Broad Institute Genomics Platform"/>
            <consortium name="The Broad Institute Genome Sequencing Center for Infectious Disease"/>
            <person name="Wu L."/>
            <person name="Ma J."/>
        </authorList>
    </citation>
    <scope>NUCLEOTIDE SEQUENCE [LARGE SCALE GENOMIC DNA]</scope>
    <source>
        <strain evidence="5">JCM 17452</strain>
    </source>
</reference>
<proteinExistence type="inferred from homology"/>
<organism evidence="4 5">
    <name type="scientific">Hyunsoonleella aestuarii</name>
    <dbReference type="NCBI Taxonomy" id="912802"/>
    <lineage>
        <taxon>Bacteria</taxon>
        <taxon>Pseudomonadati</taxon>
        <taxon>Bacteroidota</taxon>
        <taxon>Flavobacteriia</taxon>
        <taxon>Flavobacteriales</taxon>
        <taxon>Flavobacteriaceae</taxon>
    </lineage>
</organism>
<evidence type="ECO:0000256" key="3">
    <source>
        <dbReference type="RuleBase" id="RU004508"/>
    </source>
</evidence>
<dbReference type="Gene3D" id="3.90.1150.10">
    <property type="entry name" value="Aspartate Aminotransferase, domain 1"/>
    <property type="match status" value="1"/>
</dbReference>
<name>A0ABP8E790_9FLAO</name>
<dbReference type="EMBL" id="BAABAV010000001">
    <property type="protein sequence ID" value="GAA4268116.1"/>
    <property type="molecule type" value="Genomic_DNA"/>
</dbReference>
<dbReference type="SUPFAM" id="SSF53383">
    <property type="entry name" value="PLP-dependent transferases"/>
    <property type="match status" value="1"/>
</dbReference>
<gene>
    <name evidence="4" type="ORF">GCM10022257_02170</name>
</gene>
<evidence type="ECO:0000313" key="4">
    <source>
        <dbReference type="EMBL" id="GAA4268116.1"/>
    </source>
</evidence>
<dbReference type="CDD" id="cd00616">
    <property type="entry name" value="AHBA_syn"/>
    <property type="match status" value="1"/>
</dbReference>
<comment type="similarity">
    <text evidence="2 3">Belongs to the DegT/DnrJ/EryC1 family.</text>
</comment>
<dbReference type="PANTHER" id="PTHR30244">
    <property type="entry name" value="TRANSAMINASE"/>
    <property type="match status" value="1"/>
</dbReference>
<evidence type="ECO:0000256" key="1">
    <source>
        <dbReference type="ARBA" id="ARBA00022898"/>
    </source>
</evidence>
<sequence>MIKFLDLKIINQHYEEQLKKAFRNFLDEGYYILGSQVIQFENKFADFCGVNHCIGVSNGLDALTLIFKSYIRLGKLKKGDQVIVAANTYIASILAIINAGLEPVLVEPNEDTFNIDPLEITKKISDKTKAILAVHLYGMLADMKGILEISRKYDLLVIEDAAQAHGARDMDLGRKAGNLGDAAAFSFYPTKNLGALGDAGAVTTSDDSLAKMIYKLRNYGRSTKFKNDALGYNNRLDEVQASMLNIKLPYLDKENEKRREIAKKYVSEINNKKILLPYWDGSKNHVFHVFVIRTKNRNELKEFLLKNGVETLIFYPIPPHKQKVFKSWNNKSLPITENIHDEVISIPLNPYIKSRDVEKIITALNNY</sequence>
<dbReference type="InterPro" id="IPR015424">
    <property type="entry name" value="PyrdxlP-dep_Trfase"/>
</dbReference>
<keyword evidence="5" id="KW-1185">Reference proteome</keyword>
<comment type="caution">
    <text evidence="4">The sequence shown here is derived from an EMBL/GenBank/DDBJ whole genome shotgun (WGS) entry which is preliminary data.</text>
</comment>
<dbReference type="RefSeq" id="WP_139001900.1">
    <property type="nucleotide sequence ID" value="NZ_BAABAV010000001.1"/>
</dbReference>
<dbReference type="InterPro" id="IPR000653">
    <property type="entry name" value="DegT/StrS_aminotransferase"/>
</dbReference>
<dbReference type="Proteomes" id="UP001500027">
    <property type="component" value="Unassembled WGS sequence"/>
</dbReference>
<dbReference type="Pfam" id="PF01041">
    <property type="entry name" value="DegT_DnrJ_EryC1"/>
    <property type="match status" value="1"/>
</dbReference>
<evidence type="ECO:0000256" key="2">
    <source>
        <dbReference type="ARBA" id="ARBA00037999"/>
    </source>
</evidence>
<evidence type="ECO:0000313" key="5">
    <source>
        <dbReference type="Proteomes" id="UP001500027"/>
    </source>
</evidence>
<dbReference type="InterPro" id="IPR015421">
    <property type="entry name" value="PyrdxlP-dep_Trfase_major"/>
</dbReference>
<dbReference type="GO" id="GO:0008483">
    <property type="term" value="F:transaminase activity"/>
    <property type="evidence" value="ECO:0007669"/>
    <property type="project" value="UniProtKB-KW"/>
</dbReference>
<accession>A0ABP8E790</accession>
<keyword evidence="1 3" id="KW-0663">Pyridoxal phosphate</keyword>
<keyword evidence="4" id="KW-0808">Transferase</keyword>
<dbReference type="PANTHER" id="PTHR30244:SF36">
    <property type="entry name" value="3-OXO-GLUCOSE-6-PHOSPHATE:GLUTAMATE AMINOTRANSFERASE"/>
    <property type="match status" value="1"/>
</dbReference>
<keyword evidence="4" id="KW-0032">Aminotransferase</keyword>
<protein>
    <submittedName>
        <fullName evidence="4">DegT/DnrJ/EryC1/StrS family aminotransferase</fullName>
    </submittedName>
</protein>
<dbReference type="PIRSF" id="PIRSF000390">
    <property type="entry name" value="PLP_StrS"/>
    <property type="match status" value="1"/>
</dbReference>
<dbReference type="Gene3D" id="3.40.640.10">
    <property type="entry name" value="Type I PLP-dependent aspartate aminotransferase-like (Major domain)"/>
    <property type="match status" value="1"/>
</dbReference>